<gene>
    <name evidence="1" type="ORF">NM688_g5504</name>
</gene>
<evidence type="ECO:0000313" key="2">
    <source>
        <dbReference type="Proteomes" id="UP001148662"/>
    </source>
</evidence>
<dbReference type="EMBL" id="JANHOG010001020">
    <property type="protein sequence ID" value="KAJ3546550.1"/>
    <property type="molecule type" value="Genomic_DNA"/>
</dbReference>
<protein>
    <submittedName>
        <fullName evidence="1">Uncharacterized protein</fullName>
    </submittedName>
</protein>
<comment type="caution">
    <text evidence="1">The sequence shown here is derived from an EMBL/GenBank/DDBJ whole genome shotgun (WGS) entry which is preliminary data.</text>
</comment>
<keyword evidence="2" id="KW-1185">Reference proteome</keyword>
<dbReference type="Proteomes" id="UP001148662">
    <property type="component" value="Unassembled WGS sequence"/>
</dbReference>
<sequence length="614" mass="65444">MQELLTRSTPSTVRATMPAKGSYGMVSYLILATMCFAAASASPRGRRADMTLHEYITSVPAGFVDSGPAKPDTILDLRIALVQNNQDGLIEAFHNVSTPGHPSFGQYLSLEEVAEFTAPAPDTVSAVNIWLEAAGLSASPTTFAGDWLRLNTTVSTANKLLDTTFSIFTDTKTGQQSIRTLNYSIPSDLVGHIEFVHPTIFFSSTGSAKSNSTIVARAPNRNGFPWNGCNEDLVTPTCVQRLHGVPATVPHPAGSIGVSGIGDQYANDEDLESFMRYYRPDIPRPDVFLEVSVNGGKNDQDITQAGEEADLDMQYTMGIAVGVPTTFYSIGRANPDVVAFEALLNYFQQNPNKNLPSVLLTAYSARESQFPTALSRRICTGYADLGARGVSVIFSTGDGGVAGPELPGVERCPEGKFVPVFPASCPYVTSVGATAIQSVPEHVGTFIQDAAAISGGGFSNQFTNSAEFSWQSSAVDSYLRNLPRLHPTYAGKYNPFGRAYPDVSTVGSEIAMDYRGRAQTADGTSASAAIFASIIAMINAERLAQNKPTLGFLNRFLYANPNAFQDITRGSNPGCNTAGFSATTGWDPVTGLGTPIYNRLSAAGLAWPAPLHNA</sequence>
<proteinExistence type="predicted"/>
<accession>A0ACC1SUM0</accession>
<name>A0ACC1SUM0_9APHY</name>
<organism evidence="1 2">
    <name type="scientific">Phlebia brevispora</name>
    <dbReference type="NCBI Taxonomy" id="194682"/>
    <lineage>
        <taxon>Eukaryota</taxon>
        <taxon>Fungi</taxon>
        <taxon>Dikarya</taxon>
        <taxon>Basidiomycota</taxon>
        <taxon>Agaricomycotina</taxon>
        <taxon>Agaricomycetes</taxon>
        <taxon>Polyporales</taxon>
        <taxon>Meruliaceae</taxon>
        <taxon>Phlebia</taxon>
    </lineage>
</organism>
<reference evidence="1" key="1">
    <citation type="submission" date="2022-07" db="EMBL/GenBank/DDBJ databases">
        <title>Genome Sequence of Phlebia brevispora.</title>
        <authorList>
            <person name="Buettner E."/>
        </authorList>
    </citation>
    <scope>NUCLEOTIDE SEQUENCE</scope>
    <source>
        <strain evidence="1">MPL23</strain>
    </source>
</reference>
<evidence type="ECO:0000313" key="1">
    <source>
        <dbReference type="EMBL" id="KAJ3546550.1"/>
    </source>
</evidence>